<evidence type="ECO:0008006" key="2">
    <source>
        <dbReference type="Google" id="ProtNLM"/>
    </source>
</evidence>
<reference evidence="1" key="1">
    <citation type="journal article" date="2014" name="Front. Microbiol.">
        <title>High frequency of phylogenetically diverse reductive dehalogenase-homologous genes in deep subseafloor sedimentary metagenomes.</title>
        <authorList>
            <person name="Kawai M."/>
            <person name="Futagami T."/>
            <person name="Toyoda A."/>
            <person name="Takaki Y."/>
            <person name="Nishi S."/>
            <person name="Hori S."/>
            <person name="Arai W."/>
            <person name="Tsubouchi T."/>
            <person name="Morono Y."/>
            <person name="Uchiyama I."/>
            <person name="Ito T."/>
            <person name="Fujiyama A."/>
            <person name="Inagaki F."/>
            <person name="Takami H."/>
        </authorList>
    </citation>
    <scope>NUCLEOTIDE SEQUENCE</scope>
    <source>
        <strain evidence="1">Expedition CK06-06</strain>
    </source>
</reference>
<evidence type="ECO:0000313" key="1">
    <source>
        <dbReference type="EMBL" id="GAG45110.1"/>
    </source>
</evidence>
<dbReference type="InterPro" id="IPR032466">
    <property type="entry name" value="Metal_Hydrolase"/>
</dbReference>
<proteinExistence type="predicted"/>
<dbReference type="GO" id="GO:0016810">
    <property type="term" value="F:hydrolase activity, acting on carbon-nitrogen (but not peptide) bonds"/>
    <property type="evidence" value="ECO:0007669"/>
    <property type="project" value="InterPro"/>
</dbReference>
<feature type="non-terminal residue" evidence="1">
    <location>
        <position position="184"/>
    </location>
</feature>
<dbReference type="SUPFAM" id="SSF51338">
    <property type="entry name" value="Composite domain of metallo-dependent hydrolases"/>
    <property type="match status" value="1"/>
</dbReference>
<dbReference type="Gene3D" id="3.20.20.140">
    <property type="entry name" value="Metal-dependent hydrolases"/>
    <property type="match status" value="1"/>
</dbReference>
<sequence>MLRVNAATIYRARWVIPAEAAPVADGAVVASDGHIVRLGPWRTVERHVSASDAVEHFPDAAILPGLVNAHTHLSLTDMAGRFRPTSNFPSWIGHLTARLMMRSGRAARRAVADGRDASLAAGTVAGADMAHDPRTTDSLDEAPGRWTVFGELFRFGEAGLGRLRETVAALEARGRGGSVAVGLA</sequence>
<name>X0XPI4_9ZZZZ</name>
<organism evidence="1">
    <name type="scientific">marine sediment metagenome</name>
    <dbReference type="NCBI Taxonomy" id="412755"/>
    <lineage>
        <taxon>unclassified sequences</taxon>
        <taxon>metagenomes</taxon>
        <taxon>ecological metagenomes</taxon>
    </lineage>
</organism>
<dbReference type="SUPFAM" id="SSF51556">
    <property type="entry name" value="Metallo-dependent hydrolases"/>
    <property type="match status" value="1"/>
</dbReference>
<dbReference type="EMBL" id="BARS01052727">
    <property type="protein sequence ID" value="GAG45110.1"/>
    <property type="molecule type" value="Genomic_DNA"/>
</dbReference>
<accession>X0XPI4</accession>
<gene>
    <name evidence="1" type="ORF">S01H1_78351</name>
</gene>
<dbReference type="InterPro" id="IPR011059">
    <property type="entry name" value="Metal-dep_hydrolase_composite"/>
</dbReference>
<protein>
    <recommendedName>
        <fullName evidence="2">Amidohydrolase-related domain-containing protein</fullName>
    </recommendedName>
</protein>
<comment type="caution">
    <text evidence="1">The sequence shown here is derived from an EMBL/GenBank/DDBJ whole genome shotgun (WGS) entry which is preliminary data.</text>
</comment>
<dbReference type="AlphaFoldDB" id="X0XPI4"/>